<organism evidence="3">
    <name type="scientific">Tanacetum cinerariifolium</name>
    <name type="common">Dalmatian daisy</name>
    <name type="synonym">Chrysanthemum cinerariifolium</name>
    <dbReference type="NCBI Taxonomy" id="118510"/>
    <lineage>
        <taxon>Eukaryota</taxon>
        <taxon>Viridiplantae</taxon>
        <taxon>Streptophyta</taxon>
        <taxon>Embryophyta</taxon>
        <taxon>Tracheophyta</taxon>
        <taxon>Spermatophyta</taxon>
        <taxon>Magnoliopsida</taxon>
        <taxon>eudicotyledons</taxon>
        <taxon>Gunneridae</taxon>
        <taxon>Pentapetalae</taxon>
        <taxon>asterids</taxon>
        <taxon>campanulids</taxon>
        <taxon>Asterales</taxon>
        <taxon>Asteraceae</taxon>
        <taxon>Asteroideae</taxon>
        <taxon>Anthemideae</taxon>
        <taxon>Anthemidinae</taxon>
        <taxon>Tanacetum</taxon>
    </lineage>
</organism>
<evidence type="ECO:0000259" key="2">
    <source>
        <dbReference type="Pfam" id="PF07727"/>
    </source>
</evidence>
<feature type="region of interest" description="Disordered" evidence="1">
    <location>
        <begin position="674"/>
        <end position="693"/>
    </location>
</feature>
<dbReference type="InterPro" id="IPR013103">
    <property type="entry name" value="RVT_2"/>
</dbReference>
<name>A0A699H4E3_TANCI</name>
<evidence type="ECO:0000256" key="1">
    <source>
        <dbReference type="SAM" id="MobiDB-lite"/>
    </source>
</evidence>
<evidence type="ECO:0000313" key="3">
    <source>
        <dbReference type="EMBL" id="GEX32586.1"/>
    </source>
</evidence>
<feature type="region of interest" description="Disordered" evidence="1">
    <location>
        <begin position="389"/>
        <end position="528"/>
    </location>
</feature>
<feature type="compositionally biased region" description="Basic and acidic residues" evidence="1">
    <location>
        <begin position="471"/>
        <end position="480"/>
    </location>
</feature>
<comment type="caution">
    <text evidence="3">The sequence shown here is derived from an EMBL/GenBank/DDBJ whole genome shotgun (WGS) entry which is preliminary data.</text>
</comment>
<dbReference type="AlphaFoldDB" id="A0A699H4E3"/>
<feature type="region of interest" description="Disordered" evidence="1">
    <location>
        <begin position="821"/>
        <end position="856"/>
    </location>
</feature>
<proteinExistence type="predicted"/>
<dbReference type="EMBL" id="BKCJ010101807">
    <property type="protein sequence ID" value="GEX32586.1"/>
    <property type="molecule type" value="Genomic_DNA"/>
</dbReference>
<sequence>MIIALKWIYKVNLDEYDDVLKNKARLVAKGYRQEEGIDFKESFAHVARIEAIRIFIANAASKNMTIYQMDVKTGFLNGELKEEVYVSQPEGFVDPDHLTHVYHLKKALYGLKQPPPAWYDTLSRFLLDNKFSKGCQDTRRSTSGSAQFFGDKLVSWSSKKQKSIAISTTEAEYIAMSGLPLLSAATMSSTPDTMADVNVNALTDQAPTLAPPIRTDDQILPHIRWVPIGKSNCYLDVEKSQSNPIYKIAVDILKYTNFFRAFTTSSTIPSIYIQQSWDIVRYDKTARNPAHHTHGKKKATLIVISSIRFTKLIIYHLQRKYKFHPRPDSPLHLPNEEPVLGYLKFSAKGTKREIFGMPIPGNLITADIQGASYYQEYLVKVAKHQRYLAGETGSDPDSPAPKPTKTAKKSKPTASKADPRPPISKPALSKQTKPKPTPAKTRAKNSLRSVDESVAEDIPEKEPRVDDEEADVQRALEESLKSMYHVPQGPLPPVVIREPNEEESDEDVPGTDAGVQDPGNAKASQPLPSPVVHARSDLEHMDLDVADVSTQPHPEQMDEGFTATAYPKVQGNLKLAVEEHVILEEPASSSGTLYSLQHLTKDLSFGDLLFSDKPSEADNDKATAETEAESMVSVTIQQDTSSIPPMTLSIINLTSRPESPKVHQLLKAIATETTTTTTTTIHPPPSQQQQSTTDSIMMKRIDELEHIMENLIHDNKLMEQRLDSHGACLYTLEHLDIPHQVSKAVDEVVTDAVDWAMQALLRNRFKDLPEAGIKEILHQRIWETDSYKTHEDHMQLYEALERLMNRDRSEELLKYLAKACKKKKKRRPSGASGSPGDSGSSQVSPPPPPPLSTNQEDWWKPLKEERPATPEPAWSILSSDVPVPTNNWESALVSTYSPPPEDSLLAQTGDMAMFMDWFCKRREITELKPQDLKGPAFEIIKVFHPNVIHLYKPLPLGGPPGQVTIQSDFFFNKDLEYLRYDRKGSRPALSISKMKAAYYPDAGLEKMVPDQIAVKTHMWILRVVKIKVFCMYGYNYMKKIVLHRMDLNEHVIVKRDFRTCRDHGPRGQASEAELYSDCHSAMELRRGLEFTWEREDQMQKKYPHLF</sequence>
<protein>
    <submittedName>
        <fullName evidence="3">Retrovirus-related Pol polyprotein from transposon TNT 1-94</fullName>
    </submittedName>
</protein>
<feature type="compositionally biased region" description="Acidic residues" evidence="1">
    <location>
        <begin position="500"/>
        <end position="509"/>
    </location>
</feature>
<feature type="domain" description="Reverse transcriptase Ty1/copia-type" evidence="2">
    <location>
        <begin position="3"/>
        <end position="133"/>
    </location>
</feature>
<accession>A0A699H4E3</accession>
<dbReference type="CDD" id="cd09272">
    <property type="entry name" value="RNase_HI_RT_Ty1"/>
    <property type="match status" value="1"/>
</dbReference>
<reference evidence="3" key="1">
    <citation type="journal article" date="2019" name="Sci. Rep.">
        <title>Draft genome of Tanacetum cinerariifolium, the natural source of mosquito coil.</title>
        <authorList>
            <person name="Yamashiro T."/>
            <person name="Shiraishi A."/>
            <person name="Satake H."/>
            <person name="Nakayama K."/>
        </authorList>
    </citation>
    <scope>NUCLEOTIDE SEQUENCE</scope>
</reference>
<dbReference type="PANTHER" id="PTHR11439:SF509">
    <property type="entry name" value="RNA-DIRECTED DNA POLYMERASE"/>
    <property type="match status" value="1"/>
</dbReference>
<dbReference type="PANTHER" id="PTHR11439">
    <property type="entry name" value="GAG-POL-RELATED RETROTRANSPOSON"/>
    <property type="match status" value="1"/>
</dbReference>
<gene>
    <name evidence="3" type="ORF">Tci_304561</name>
</gene>
<dbReference type="Pfam" id="PF07727">
    <property type="entry name" value="RVT_2"/>
    <property type="match status" value="1"/>
</dbReference>
<feature type="compositionally biased region" description="Low complexity" evidence="1">
    <location>
        <begin position="829"/>
        <end position="843"/>
    </location>
</feature>